<protein>
    <submittedName>
        <fullName evidence="2">Uncharacterized protein</fullName>
    </submittedName>
</protein>
<evidence type="ECO:0000313" key="2">
    <source>
        <dbReference type="EMBL" id="CAE0505699.1"/>
    </source>
</evidence>
<feature type="region of interest" description="Disordered" evidence="1">
    <location>
        <begin position="246"/>
        <end position="299"/>
    </location>
</feature>
<dbReference type="EMBL" id="HBIP01034047">
    <property type="protein sequence ID" value="CAE0505699.1"/>
    <property type="molecule type" value="Transcribed_RNA"/>
</dbReference>
<name>A0A7S3R8F2_DUNTE</name>
<evidence type="ECO:0000256" key="1">
    <source>
        <dbReference type="SAM" id="MobiDB-lite"/>
    </source>
</evidence>
<reference evidence="2" key="1">
    <citation type="submission" date="2021-01" db="EMBL/GenBank/DDBJ databases">
        <authorList>
            <person name="Corre E."/>
            <person name="Pelletier E."/>
            <person name="Niang G."/>
            <person name="Scheremetjew M."/>
            <person name="Finn R."/>
            <person name="Kale V."/>
            <person name="Holt S."/>
            <person name="Cochrane G."/>
            <person name="Meng A."/>
            <person name="Brown T."/>
            <person name="Cohen L."/>
        </authorList>
    </citation>
    <scope>NUCLEOTIDE SEQUENCE</scope>
    <source>
        <strain evidence="2">CCMP1320</strain>
    </source>
</reference>
<feature type="region of interest" description="Disordered" evidence="1">
    <location>
        <begin position="141"/>
        <end position="165"/>
    </location>
</feature>
<feature type="compositionally biased region" description="Basic and acidic residues" evidence="1">
    <location>
        <begin position="286"/>
        <end position="295"/>
    </location>
</feature>
<dbReference type="AlphaFoldDB" id="A0A7S3R8F2"/>
<organism evidence="2">
    <name type="scientific">Dunaliella tertiolecta</name>
    <name type="common">Green alga</name>
    <dbReference type="NCBI Taxonomy" id="3047"/>
    <lineage>
        <taxon>Eukaryota</taxon>
        <taxon>Viridiplantae</taxon>
        <taxon>Chlorophyta</taxon>
        <taxon>core chlorophytes</taxon>
        <taxon>Chlorophyceae</taxon>
        <taxon>CS clade</taxon>
        <taxon>Chlamydomonadales</taxon>
        <taxon>Dunaliellaceae</taxon>
        <taxon>Dunaliella</taxon>
    </lineage>
</organism>
<feature type="compositionally biased region" description="Low complexity" evidence="1">
    <location>
        <begin position="246"/>
        <end position="258"/>
    </location>
</feature>
<gene>
    <name evidence="2" type="ORF">DTER00134_LOCUS20772</name>
</gene>
<proteinExistence type="predicted"/>
<accession>A0A7S3R8F2</accession>
<sequence>MGSVGPVSVSVCAANTHQPFPVVTHGDKTYIVASPGLEYEVVLEMPVASSHPAHRLMIVDMDVDGLNVGYGQPLYGAVHGMKPKFDYLREGKGAFKLKFASVQQSSGSSQSQQASIGAGNSDSSSVGLFELKLWSAIEAQEPPSQPPRDYLHPSRPKQHTQQLPEGKKWFTASTLRSESGSQVALPESYSKLKRVSSLGSLKLYYETAPVLLLRKVLNPSLPQHAAILASAQQPLQPQLPATQFQLQPPLLPSSSQAQDNQQGGARLKRERDAQDEGGNNVSLIDLTEKKQESRSLHVHGRVAGENEVVVCDLTAEGPPNWKLQKK</sequence>